<keyword evidence="5" id="KW-0862">Zinc</keyword>
<dbReference type="NCBIfam" id="TIGR01624">
    <property type="entry name" value="LRP1_Cterm"/>
    <property type="match status" value="1"/>
</dbReference>
<evidence type="ECO:0000256" key="2">
    <source>
        <dbReference type="ARBA" id="ARBA00006911"/>
    </source>
</evidence>
<evidence type="ECO:0008006" key="14">
    <source>
        <dbReference type="Google" id="ProtNLM"/>
    </source>
</evidence>
<dbReference type="GO" id="GO:0003677">
    <property type="term" value="F:DNA binding"/>
    <property type="evidence" value="ECO:0007669"/>
    <property type="project" value="UniProtKB-KW"/>
</dbReference>
<evidence type="ECO:0000313" key="12">
    <source>
        <dbReference type="EMBL" id="PON98775.1"/>
    </source>
</evidence>
<feature type="region of interest" description="Disordered" evidence="11">
    <location>
        <begin position="94"/>
        <end position="134"/>
    </location>
</feature>
<name>A0A2P5FLV0_TREOI</name>
<keyword evidence="10" id="KW-0927">Auxin signaling pathway</keyword>
<protein>
    <recommendedName>
        <fullName evidence="14">Protein SHI RELATED SEQUENCE</fullName>
    </recommendedName>
</protein>
<keyword evidence="6" id="KW-0073">Auxin biosynthesis</keyword>
<dbReference type="AlphaFoldDB" id="A0A2P5FLV0"/>
<reference evidence="13" key="1">
    <citation type="submission" date="2016-06" db="EMBL/GenBank/DDBJ databases">
        <title>Parallel loss of symbiosis genes in relatives of nitrogen-fixing non-legume Parasponia.</title>
        <authorList>
            <person name="Van Velzen R."/>
            <person name="Holmer R."/>
            <person name="Bu F."/>
            <person name="Rutten L."/>
            <person name="Van Zeijl A."/>
            <person name="Liu W."/>
            <person name="Santuari L."/>
            <person name="Cao Q."/>
            <person name="Sharma T."/>
            <person name="Shen D."/>
            <person name="Roswanjaya Y."/>
            <person name="Wardhani T."/>
            <person name="Kalhor M.S."/>
            <person name="Jansen J."/>
            <person name="Van den Hoogen J."/>
            <person name="Gungor B."/>
            <person name="Hartog M."/>
            <person name="Hontelez J."/>
            <person name="Verver J."/>
            <person name="Yang W.-C."/>
            <person name="Schijlen E."/>
            <person name="Repin R."/>
            <person name="Schilthuizen M."/>
            <person name="Schranz E."/>
            <person name="Heidstra R."/>
            <person name="Miyata K."/>
            <person name="Fedorova E."/>
            <person name="Kohlen W."/>
            <person name="Bisseling T."/>
            <person name="Smit S."/>
            <person name="Geurts R."/>
        </authorList>
    </citation>
    <scope>NUCLEOTIDE SEQUENCE [LARGE SCALE GENOMIC DNA]</scope>
    <source>
        <strain evidence="13">cv. RG33-2</strain>
    </source>
</reference>
<proteinExistence type="inferred from homology"/>
<gene>
    <name evidence="12" type="ORF">TorRG33x02_053900</name>
</gene>
<dbReference type="GO" id="GO:0009851">
    <property type="term" value="P:auxin biosynthetic process"/>
    <property type="evidence" value="ECO:0007669"/>
    <property type="project" value="UniProtKB-KW"/>
</dbReference>
<evidence type="ECO:0000256" key="1">
    <source>
        <dbReference type="ARBA" id="ARBA00004123"/>
    </source>
</evidence>
<evidence type="ECO:0000256" key="9">
    <source>
        <dbReference type="ARBA" id="ARBA00023242"/>
    </source>
</evidence>
<evidence type="ECO:0000256" key="4">
    <source>
        <dbReference type="ARBA" id="ARBA00022723"/>
    </source>
</evidence>
<evidence type="ECO:0000256" key="7">
    <source>
        <dbReference type="ARBA" id="ARBA00023125"/>
    </source>
</evidence>
<keyword evidence="3" id="KW-0217">Developmental protein</keyword>
<accession>A0A2P5FLV0</accession>
<dbReference type="InParanoid" id="A0A2P5FLV0"/>
<evidence type="ECO:0000256" key="3">
    <source>
        <dbReference type="ARBA" id="ARBA00022473"/>
    </source>
</evidence>
<dbReference type="PANTHER" id="PTHR31604:SF28">
    <property type="entry name" value="PROTEIN SHI RELATED SEQUENCE 6"/>
    <property type="match status" value="1"/>
</dbReference>
<organism evidence="12 13">
    <name type="scientific">Trema orientale</name>
    <name type="common">Charcoal tree</name>
    <name type="synonym">Celtis orientalis</name>
    <dbReference type="NCBI Taxonomy" id="63057"/>
    <lineage>
        <taxon>Eukaryota</taxon>
        <taxon>Viridiplantae</taxon>
        <taxon>Streptophyta</taxon>
        <taxon>Embryophyta</taxon>
        <taxon>Tracheophyta</taxon>
        <taxon>Spermatophyta</taxon>
        <taxon>Magnoliopsida</taxon>
        <taxon>eudicotyledons</taxon>
        <taxon>Gunneridae</taxon>
        <taxon>Pentapetalae</taxon>
        <taxon>rosids</taxon>
        <taxon>fabids</taxon>
        <taxon>Rosales</taxon>
        <taxon>Cannabaceae</taxon>
        <taxon>Trema</taxon>
    </lineage>
</organism>
<dbReference type="InterPro" id="IPR006510">
    <property type="entry name" value="Znf_LRP1"/>
</dbReference>
<dbReference type="InterPro" id="IPR007818">
    <property type="entry name" value="SHI"/>
</dbReference>
<dbReference type="Proteomes" id="UP000237000">
    <property type="component" value="Unassembled WGS sequence"/>
</dbReference>
<dbReference type="GO" id="GO:0009734">
    <property type="term" value="P:auxin-activated signaling pathway"/>
    <property type="evidence" value="ECO:0007669"/>
    <property type="project" value="UniProtKB-KW"/>
</dbReference>
<evidence type="ECO:0000256" key="5">
    <source>
        <dbReference type="ARBA" id="ARBA00022833"/>
    </source>
</evidence>
<comment type="caution">
    <text evidence="12">The sequence shown here is derived from an EMBL/GenBank/DDBJ whole genome shotgun (WGS) entry which is preliminary data.</text>
</comment>
<comment type="similarity">
    <text evidence="2">Belongs to the SHI protein family.</text>
</comment>
<comment type="subcellular location">
    <subcellularLocation>
        <location evidence="1">Nucleus</location>
    </subcellularLocation>
</comment>
<evidence type="ECO:0000256" key="11">
    <source>
        <dbReference type="SAM" id="MobiDB-lite"/>
    </source>
</evidence>
<evidence type="ECO:0000256" key="8">
    <source>
        <dbReference type="ARBA" id="ARBA00023159"/>
    </source>
</evidence>
<keyword evidence="13" id="KW-1185">Reference proteome</keyword>
<dbReference type="GO" id="GO:0005634">
    <property type="term" value="C:nucleus"/>
    <property type="evidence" value="ECO:0007669"/>
    <property type="project" value="UniProtKB-SubCell"/>
</dbReference>
<dbReference type="EMBL" id="JXTC01000022">
    <property type="protein sequence ID" value="PON98775.1"/>
    <property type="molecule type" value="Genomic_DNA"/>
</dbReference>
<evidence type="ECO:0000256" key="10">
    <source>
        <dbReference type="ARBA" id="ARBA00023294"/>
    </source>
</evidence>
<keyword evidence="7" id="KW-0238">DNA-binding</keyword>
<feature type="compositionally biased region" description="Polar residues" evidence="11">
    <location>
        <begin position="119"/>
        <end position="134"/>
    </location>
</feature>
<keyword evidence="4" id="KW-0479">Metal-binding</keyword>
<dbReference type="GO" id="GO:0045893">
    <property type="term" value="P:positive regulation of DNA-templated transcription"/>
    <property type="evidence" value="ECO:0007669"/>
    <property type="project" value="TreeGrafter"/>
</dbReference>
<sequence>MNQQQTQKQPPPPHPSPSNDAVFSYLTTSLRKWQRHQSDVVETDDDVVVRGGTRACADCGNRAKRDCGFSRCRTCCKARAFPCSTHVRSTWVPASRRRRNGSSGSSSASKRPRLHECQTDASHSHTFNSNNAITTPKSFDAPSIHQDAIFKQSLPNKVRAPAIFRCHRVTAIGDGKVEIAYQVTVRISGHVFQGFLYDQGVFENNGDYSSSPIVVLSTPNPTSTS</sequence>
<dbReference type="Pfam" id="PF05142">
    <property type="entry name" value="DUF702"/>
    <property type="match status" value="1"/>
</dbReference>
<evidence type="ECO:0000313" key="13">
    <source>
        <dbReference type="Proteomes" id="UP000237000"/>
    </source>
</evidence>
<feature type="region of interest" description="Disordered" evidence="11">
    <location>
        <begin position="1"/>
        <end position="20"/>
    </location>
</feature>
<dbReference type="STRING" id="63057.A0A2P5FLV0"/>
<dbReference type="GO" id="GO:0046872">
    <property type="term" value="F:metal ion binding"/>
    <property type="evidence" value="ECO:0007669"/>
    <property type="project" value="UniProtKB-KW"/>
</dbReference>
<evidence type="ECO:0000256" key="6">
    <source>
        <dbReference type="ARBA" id="ARBA00023070"/>
    </source>
</evidence>
<keyword evidence="8" id="KW-0010">Activator</keyword>
<dbReference type="PANTHER" id="PTHR31604">
    <property type="entry name" value="PROTEIN LATERAL ROOT PRIMORDIUM 1"/>
    <property type="match status" value="1"/>
</dbReference>
<dbReference type="OrthoDB" id="1913243at2759"/>
<dbReference type="GO" id="GO:0003700">
    <property type="term" value="F:DNA-binding transcription factor activity"/>
    <property type="evidence" value="ECO:0007669"/>
    <property type="project" value="InterPro"/>
</dbReference>
<dbReference type="InterPro" id="IPR006511">
    <property type="entry name" value="SHI_C"/>
</dbReference>
<dbReference type="NCBIfam" id="TIGR01623">
    <property type="entry name" value="put_zinc_LRP1"/>
    <property type="match status" value="1"/>
</dbReference>
<keyword evidence="9" id="KW-0539">Nucleus</keyword>